<keyword evidence="1" id="KW-0472">Membrane</keyword>
<reference evidence="2 3" key="1">
    <citation type="submission" date="2021-12" db="EMBL/GenBank/DDBJ databases">
        <title>Genome sequence of Kibdelosporangium philippinense ATCC 49844.</title>
        <authorList>
            <person name="Fedorov E.A."/>
            <person name="Omeragic M."/>
            <person name="Shalygina K.F."/>
            <person name="Maclea K.S."/>
        </authorList>
    </citation>
    <scope>NUCLEOTIDE SEQUENCE [LARGE SCALE GENOMIC DNA]</scope>
    <source>
        <strain evidence="2 3">ATCC 49844</strain>
    </source>
</reference>
<feature type="transmembrane region" description="Helical" evidence="1">
    <location>
        <begin position="115"/>
        <end position="132"/>
    </location>
</feature>
<dbReference type="RefSeq" id="WP_233729616.1">
    <property type="nucleotide sequence ID" value="NZ_JAJVCN010000003.1"/>
</dbReference>
<feature type="transmembrane region" description="Helical" evidence="1">
    <location>
        <begin position="166"/>
        <end position="187"/>
    </location>
</feature>
<keyword evidence="3" id="KW-1185">Reference proteome</keyword>
<dbReference type="EMBL" id="JAJVCN010000003">
    <property type="protein sequence ID" value="MCE7008078.1"/>
    <property type="molecule type" value="Genomic_DNA"/>
</dbReference>
<dbReference type="Proteomes" id="UP001521150">
    <property type="component" value="Unassembled WGS sequence"/>
</dbReference>
<gene>
    <name evidence="2" type="ORF">LWC34_35435</name>
</gene>
<proteinExistence type="predicted"/>
<evidence type="ECO:0000313" key="3">
    <source>
        <dbReference type="Proteomes" id="UP001521150"/>
    </source>
</evidence>
<comment type="caution">
    <text evidence="2">The sequence shown here is derived from an EMBL/GenBank/DDBJ whole genome shotgun (WGS) entry which is preliminary data.</text>
</comment>
<feature type="transmembrane region" description="Helical" evidence="1">
    <location>
        <begin position="69"/>
        <end position="95"/>
    </location>
</feature>
<name>A0ABS8ZJU4_9PSEU</name>
<evidence type="ECO:0000256" key="1">
    <source>
        <dbReference type="SAM" id="Phobius"/>
    </source>
</evidence>
<accession>A0ABS8ZJU4</accession>
<sequence length="554" mass="61343">MTRNRPSKDDTTRYLCAAAQLDADFADDAIREFLVERTRPVPPSPGTDATAVLGEAIAARARRKIRDGILAALAVAILFTAPFALLVGWVVVGLIASISQMNKQLKTLVRKSNPVPVIIAAAAIVVLIVYGPDLYEDVIEDFFDSSSYSSSRFDVNYSSSSENGGLIVALVMMGGMLATLITDRLIVWRHLTRRFNWNAGPIADPLTDNRPVLSMSGTFMRELRRIGEVERESHTQDGAAIVVYRGFSPFVGAGMEYGPWSVAVPLRPLEGKEQKPLTTDVLYAEIRKALSGLGRATPLTPSERLSSLRIADQVMVPADELIDHLADPASRMILKGQGHPPYPRLSIEDMERLRAEPEEWARYYLCVQVETWDRELVLSVFIHAAMDDTTLYVEWTPYVLLPIKQQYQEIDQLVPGSPKPVFQALRQMLRLPITILPATVKLLTMIRPVPQRPGFINPHVYGSLNSLRELAADDNVHNYLQLADVDRYLKILSSRFVPAVTNLLEDSGFSAEGFERQTVFVDNRNVHIGGSVGGSFSWGNNVVQASITTTGGKK</sequence>
<keyword evidence="1" id="KW-0812">Transmembrane</keyword>
<organism evidence="2 3">
    <name type="scientific">Kibdelosporangium philippinense</name>
    <dbReference type="NCBI Taxonomy" id="211113"/>
    <lineage>
        <taxon>Bacteria</taxon>
        <taxon>Bacillati</taxon>
        <taxon>Actinomycetota</taxon>
        <taxon>Actinomycetes</taxon>
        <taxon>Pseudonocardiales</taxon>
        <taxon>Pseudonocardiaceae</taxon>
        <taxon>Kibdelosporangium</taxon>
    </lineage>
</organism>
<keyword evidence="1" id="KW-1133">Transmembrane helix</keyword>
<evidence type="ECO:0000313" key="2">
    <source>
        <dbReference type="EMBL" id="MCE7008078.1"/>
    </source>
</evidence>
<protein>
    <submittedName>
        <fullName evidence="2">Uncharacterized protein</fullName>
    </submittedName>
</protein>